<keyword evidence="11" id="KW-1185">Reference proteome</keyword>
<dbReference type="GO" id="GO:0005789">
    <property type="term" value="C:endoplasmic reticulum membrane"/>
    <property type="evidence" value="ECO:0007669"/>
    <property type="project" value="TreeGrafter"/>
</dbReference>
<keyword evidence="8" id="KW-0862">Zinc</keyword>
<sequence>MTTPYWGEGTSTLDWCEENYVVCKYIAEFWNTTTNLTFVILALFGIYHTLRNYGEKRFVMCYLGMLMVGVGSWFFHMTLLYEMQLLDELPMIYCTCFCVYSVLEMDSKPRYGAKLPLGLFAYSALVTAIYLYNRDPVFHQVSYALEVAVIVFRNAYLLSCIPAATPNQLARNGGQCTRAVLQRLFTQSAATFLLGFALWNVDNIFCPQLRYIRSQVGTPFDTLFQLHGWWHIFTALGCYYCIINTQYMRLAFLNKLDQSELGFLLGVVPYIRRRSVPVAPTKKVA</sequence>
<keyword evidence="6 9" id="KW-0472">Membrane</keyword>
<name>A0A9W8DZY8_9FUNG</name>
<comment type="caution">
    <text evidence="10">The sequence shown here is derived from an EMBL/GenBank/DDBJ whole genome shotgun (WGS) entry which is preliminary data.</text>
</comment>
<feature type="binding site" evidence="7">
    <location>
        <position position="14"/>
    </location>
    <ligand>
        <name>Ca(2+)</name>
        <dbReference type="ChEBI" id="CHEBI:29108"/>
    </ligand>
</feature>
<evidence type="ECO:0000256" key="6">
    <source>
        <dbReference type="ARBA" id="ARBA00023136"/>
    </source>
</evidence>
<comment type="similarity">
    <text evidence="2">Belongs to the alkaline ceramidase family.</text>
</comment>
<feature type="binding site" evidence="8">
    <location>
        <position position="231"/>
    </location>
    <ligand>
        <name>Zn(2+)</name>
        <dbReference type="ChEBI" id="CHEBI:29105"/>
        <note>catalytic</note>
    </ligand>
</feature>
<proteinExistence type="inferred from homology"/>
<evidence type="ECO:0000256" key="9">
    <source>
        <dbReference type="SAM" id="Phobius"/>
    </source>
</evidence>
<dbReference type="Pfam" id="PF05875">
    <property type="entry name" value="Ceramidase"/>
    <property type="match status" value="1"/>
</dbReference>
<keyword evidence="7" id="KW-0106">Calcium</keyword>
<dbReference type="GO" id="GO:0016811">
    <property type="term" value="F:hydrolase activity, acting on carbon-nitrogen (but not peptide) bonds, in linear amides"/>
    <property type="evidence" value="ECO:0007669"/>
    <property type="project" value="InterPro"/>
</dbReference>
<dbReference type="InterPro" id="IPR008901">
    <property type="entry name" value="ACER"/>
</dbReference>
<feature type="binding site" evidence="8">
    <location>
        <position position="76"/>
    </location>
    <ligand>
        <name>Zn(2+)</name>
        <dbReference type="ChEBI" id="CHEBI:29105"/>
        <note>catalytic</note>
    </ligand>
</feature>
<feature type="transmembrane region" description="Helical" evidence="9">
    <location>
        <begin position="59"/>
        <end position="79"/>
    </location>
</feature>
<feature type="transmembrane region" description="Helical" evidence="9">
    <location>
        <begin position="184"/>
        <end position="201"/>
    </location>
</feature>
<dbReference type="AlphaFoldDB" id="A0A9W8DZY8"/>
<dbReference type="GO" id="GO:0046514">
    <property type="term" value="P:ceramide catabolic process"/>
    <property type="evidence" value="ECO:0007669"/>
    <property type="project" value="TreeGrafter"/>
</dbReference>
<evidence type="ECO:0000256" key="3">
    <source>
        <dbReference type="ARBA" id="ARBA00022692"/>
    </source>
</evidence>
<gene>
    <name evidence="10" type="primary">YDC1_3</name>
    <name evidence="10" type="ORF">IWQ60_003541</name>
</gene>
<feature type="transmembrane region" description="Helical" evidence="9">
    <location>
        <begin position="115"/>
        <end position="132"/>
    </location>
</feature>
<dbReference type="EMBL" id="JANBPT010000153">
    <property type="protein sequence ID" value="KAJ1926732.1"/>
    <property type="molecule type" value="Genomic_DNA"/>
</dbReference>
<feature type="binding site" evidence="8">
    <location>
        <position position="227"/>
    </location>
    <ligand>
        <name>Zn(2+)</name>
        <dbReference type="ChEBI" id="CHEBI:29105"/>
        <note>catalytic</note>
    </ligand>
</feature>
<keyword evidence="4" id="KW-0378">Hydrolase</keyword>
<comment type="subcellular location">
    <subcellularLocation>
        <location evidence="1">Membrane</location>
        <topology evidence="1">Multi-pass membrane protein</topology>
    </subcellularLocation>
</comment>
<dbReference type="PANTHER" id="PTHR46187:SF3">
    <property type="entry name" value="ALKALINE CERAMIDASE 3"/>
    <property type="match status" value="1"/>
</dbReference>
<evidence type="ECO:0000256" key="1">
    <source>
        <dbReference type="ARBA" id="ARBA00004141"/>
    </source>
</evidence>
<evidence type="ECO:0000256" key="7">
    <source>
        <dbReference type="PIRSR" id="PIRSR608901-1"/>
    </source>
</evidence>
<protein>
    <submittedName>
        <fullName evidence="10">Alkaline ceramidase ydc1</fullName>
    </submittedName>
</protein>
<feature type="transmembrane region" description="Helical" evidence="9">
    <location>
        <begin position="29"/>
        <end position="47"/>
    </location>
</feature>
<dbReference type="PANTHER" id="PTHR46187">
    <property type="entry name" value="ALKALINE CERAMIDASE 3"/>
    <property type="match status" value="1"/>
</dbReference>
<feature type="binding site" evidence="7">
    <location>
        <position position="19"/>
    </location>
    <ligand>
        <name>Ca(2+)</name>
        <dbReference type="ChEBI" id="CHEBI:29108"/>
    </ligand>
</feature>
<keyword evidence="7" id="KW-0479">Metal-binding</keyword>
<accession>A0A9W8DZY8</accession>
<feature type="binding site" evidence="7">
    <location>
        <position position="15"/>
    </location>
    <ligand>
        <name>Ca(2+)</name>
        <dbReference type="ChEBI" id="CHEBI:29108"/>
    </ligand>
</feature>
<organism evidence="10 11">
    <name type="scientific">Tieghemiomyces parasiticus</name>
    <dbReference type="NCBI Taxonomy" id="78921"/>
    <lineage>
        <taxon>Eukaryota</taxon>
        <taxon>Fungi</taxon>
        <taxon>Fungi incertae sedis</taxon>
        <taxon>Zoopagomycota</taxon>
        <taxon>Kickxellomycotina</taxon>
        <taxon>Dimargaritomycetes</taxon>
        <taxon>Dimargaritales</taxon>
        <taxon>Dimargaritaceae</taxon>
        <taxon>Tieghemiomyces</taxon>
    </lineage>
</organism>
<dbReference type="Proteomes" id="UP001150569">
    <property type="component" value="Unassembled WGS sequence"/>
</dbReference>
<evidence type="ECO:0000256" key="2">
    <source>
        <dbReference type="ARBA" id="ARBA00009780"/>
    </source>
</evidence>
<keyword evidence="5 9" id="KW-1133">Transmembrane helix</keyword>
<evidence type="ECO:0000256" key="5">
    <source>
        <dbReference type="ARBA" id="ARBA00022989"/>
    </source>
</evidence>
<feature type="transmembrane region" description="Helical" evidence="9">
    <location>
        <begin position="228"/>
        <end position="247"/>
    </location>
</feature>
<evidence type="ECO:0000313" key="11">
    <source>
        <dbReference type="Proteomes" id="UP001150569"/>
    </source>
</evidence>
<evidence type="ECO:0000313" key="10">
    <source>
        <dbReference type="EMBL" id="KAJ1926732.1"/>
    </source>
</evidence>
<reference evidence="10" key="1">
    <citation type="submission" date="2022-07" db="EMBL/GenBank/DDBJ databases">
        <title>Phylogenomic reconstructions and comparative analyses of Kickxellomycotina fungi.</title>
        <authorList>
            <person name="Reynolds N.K."/>
            <person name="Stajich J.E."/>
            <person name="Barry K."/>
            <person name="Grigoriev I.V."/>
            <person name="Crous P."/>
            <person name="Smith M.E."/>
        </authorList>
    </citation>
    <scope>NUCLEOTIDE SEQUENCE</scope>
    <source>
        <strain evidence="10">RSA 861</strain>
    </source>
</reference>
<dbReference type="GO" id="GO:0046872">
    <property type="term" value="F:metal ion binding"/>
    <property type="evidence" value="ECO:0007669"/>
    <property type="project" value="UniProtKB-KW"/>
</dbReference>
<evidence type="ECO:0000256" key="4">
    <source>
        <dbReference type="ARBA" id="ARBA00022801"/>
    </source>
</evidence>
<keyword evidence="3 9" id="KW-0812">Transmembrane</keyword>
<comment type="cofactor">
    <cofactor evidence="8">
        <name>Zn(2+)</name>
        <dbReference type="ChEBI" id="CHEBI:29105"/>
    </cofactor>
</comment>
<feature type="binding site" evidence="7">
    <location>
        <position position="17"/>
    </location>
    <ligand>
        <name>Ca(2+)</name>
        <dbReference type="ChEBI" id="CHEBI:29108"/>
    </ligand>
</feature>
<dbReference type="GO" id="GO:0046513">
    <property type="term" value="P:ceramide biosynthetic process"/>
    <property type="evidence" value="ECO:0007669"/>
    <property type="project" value="TreeGrafter"/>
</dbReference>
<feature type="binding site" evidence="7">
    <location>
        <position position="28"/>
    </location>
    <ligand>
        <name>Ca(2+)</name>
        <dbReference type="ChEBI" id="CHEBI:29108"/>
    </ligand>
</feature>
<dbReference type="OrthoDB" id="187171at2759"/>
<evidence type="ECO:0000256" key="8">
    <source>
        <dbReference type="PIRSR" id="PIRSR608901-2"/>
    </source>
</evidence>